<dbReference type="RefSeq" id="XP_033462973.1">
    <property type="nucleotide sequence ID" value="XM_033600197.1"/>
</dbReference>
<evidence type="ECO:0000256" key="7">
    <source>
        <dbReference type="ARBA" id="ARBA00023136"/>
    </source>
</evidence>
<reference evidence="11" key="3">
    <citation type="submission" date="2025-08" db="UniProtKB">
        <authorList>
            <consortium name="RefSeq"/>
        </authorList>
    </citation>
    <scope>IDENTIFICATION</scope>
    <source>
        <strain evidence="11">CBS 342.82</strain>
    </source>
</reference>
<dbReference type="GO" id="GO:0045047">
    <property type="term" value="P:protein targeting to ER"/>
    <property type="evidence" value="ECO:0007669"/>
    <property type="project" value="TreeGrafter"/>
</dbReference>
<reference evidence="11" key="1">
    <citation type="submission" date="2020-01" db="EMBL/GenBank/DDBJ databases">
        <authorList>
            <consortium name="DOE Joint Genome Institute"/>
            <person name="Haridas S."/>
            <person name="Albert R."/>
            <person name="Binder M."/>
            <person name="Bloem J."/>
            <person name="Labutti K."/>
            <person name="Salamov A."/>
            <person name="Andreopoulos B."/>
            <person name="Baker S.E."/>
            <person name="Barry K."/>
            <person name="Bills G."/>
            <person name="Bluhm B.H."/>
            <person name="Cannon C."/>
            <person name="Castanera R."/>
            <person name="Culley D.E."/>
            <person name="Daum C."/>
            <person name="Ezra D."/>
            <person name="Gonzalez J.B."/>
            <person name="Henrissat B."/>
            <person name="Kuo A."/>
            <person name="Liang C."/>
            <person name="Lipzen A."/>
            <person name="Lutzoni F."/>
            <person name="Magnuson J."/>
            <person name="Mondo S."/>
            <person name="Nolan M."/>
            <person name="Ohm R."/>
            <person name="Pangilinan J."/>
            <person name="Park H.-J."/>
            <person name="Ramirez L."/>
            <person name="Alfaro M."/>
            <person name="Sun H."/>
            <person name="Tritt A."/>
            <person name="Yoshinaga Y."/>
            <person name="Zwiers L.-H."/>
            <person name="Turgeon B.G."/>
            <person name="Goodwin S.B."/>
            <person name="Spatafora J.W."/>
            <person name="Crous P.W."/>
            <person name="Grigoriev I.V."/>
        </authorList>
    </citation>
    <scope>NUCLEOTIDE SEQUENCE</scope>
    <source>
        <strain evidence="11">CBS 342.82</strain>
    </source>
</reference>
<dbReference type="PANTHER" id="PTHR13085:SF0">
    <property type="entry name" value="SIGNAL PEPTIDASE COMPLEX SUBUNIT 2"/>
    <property type="match status" value="1"/>
</dbReference>
<dbReference type="GeneID" id="54357997"/>
<keyword evidence="4 9" id="KW-0812">Transmembrane</keyword>
<keyword evidence="7 9" id="KW-0472">Membrane</keyword>
<comment type="function">
    <text evidence="8">Component of the signal peptidase complex (SPC) which catalyzes the cleavage of N-terminal signal sequences from nascent proteins as they are translocated into the lumen of the endoplasmic reticulum. Enhances the enzymatic activity of SPC and facilitates the interactions between different components of the translocation site.</text>
</comment>
<accession>A0A6J3MGB2</accession>
<evidence type="ECO:0000256" key="8">
    <source>
        <dbReference type="ARBA" id="ARBA00045608"/>
    </source>
</evidence>
<dbReference type="Pfam" id="PF06703">
    <property type="entry name" value="SPC25"/>
    <property type="match status" value="1"/>
</dbReference>
<evidence type="ECO:0000256" key="2">
    <source>
        <dbReference type="ARBA" id="ARBA00007324"/>
    </source>
</evidence>
<evidence type="ECO:0000256" key="1">
    <source>
        <dbReference type="ARBA" id="ARBA00004477"/>
    </source>
</evidence>
<dbReference type="AlphaFoldDB" id="A0A6J3MGB2"/>
<dbReference type="GO" id="GO:0005787">
    <property type="term" value="C:signal peptidase complex"/>
    <property type="evidence" value="ECO:0007669"/>
    <property type="project" value="InterPro"/>
</dbReference>
<evidence type="ECO:0000256" key="6">
    <source>
        <dbReference type="ARBA" id="ARBA00022989"/>
    </source>
</evidence>
<keyword evidence="10" id="KW-1185">Reference proteome</keyword>
<reference evidence="11" key="2">
    <citation type="submission" date="2020-04" db="EMBL/GenBank/DDBJ databases">
        <authorList>
            <consortium name="NCBI Genome Project"/>
        </authorList>
    </citation>
    <scope>NUCLEOTIDE SEQUENCE</scope>
    <source>
        <strain evidence="11">CBS 342.82</strain>
    </source>
</reference>
<dbReference type="GO" id="GO:0006465">
    <property type="term" value="P:signal peptide processing"/>
    <property type="evidence" value="ECO:0007669"/>
    <property type="project" value="InterPro"/>
</dbReference>
<feature type="non-terminal residue" evidence="11">
    <location>
        <position position="175"/>
    </location>
</feature>
<keyword evidence="5" id="KW-0256">Endoplasmic reticulum</keyword>
<evidence type="ECO:0000256" key="4">
    <source>
        <dbReference type="ARBA" id="ARBA00022692"/>
    </source>
</evidence>
<evidence type="ECO:0000256" key="5">
    <source>
        <dbReference type="ARBA" id="ARBA00022824"/>
    </source>
</evidence>
<keyword evidence="6 9" id="KW-1133">Transmembrane helix</keyword>
<gene>
    <name evidence="11" type="ORF">K489DRAFT_291682</name>
</gene>
<dbReference type="OrthoDB" id="29558at2759"/>
<comment type="similarity">
    <text evidence="2">Belongs to the SPCS2 family.</text>
</comment>
<protein>
    <recommendedName>
        <fullName evidence="3">Signal peptidase complex subunit 2</fullName>
    </recommendedName>
</protein>
<evidence type="ECO:0000256" key="3">
    <source>
        <dbReference type="ARBA" id="ARBA00017057"/>
    </source>
</evidence>
<name>A0A6J3MGB2_9PEZI</name>
<sequence>AESKISPHNLNDLKNTTDDALGNYLRGLSFQQDNSKLDVRLALGYVSVIIAGVIFYADWKLGWEATKGWTAVAVAAYAVLNGGFTYWMWAVEKGLVFEGSKNGKKIVILSSQKKHDPTYYLDVTTTAGPGATASSWQIRAPYTTWFTADGVFVAKPFQKWLASTITAVGDEDLKN</sequence>
<organism evidence="11">
    <name type="scientific">Dissoconium aciculare CBS 342.82</name>
    <dbReference type="NCBI Taxonomy" id="1314786"/>
    <lineage>
        <taxon>Eukaryota</taxon>
        <taxon>Fungi</taxon>
        <taxon>Dikarya</taxon>
        <taxon>Ascomycota</taxon>
        <taxon>Pezizomycotina</taxon>
        <taxon>Dothideomycetes</taxon>
        <taxon>Dothideomycetidae</taxon>
        <taxon>Mycosphaerellales</taxon>
        <taxon>Dissoconiaceae</taxon>
        <taxon>Dissoconium</taxon>
    </lineage>
</organism>
<dbReference type="Proteomes" id="UP000504637">
    <property type="component" value="Unplaced"/>
</dbReference>
<dbReference type="PANTHER" id="PTHR13085">
    <property type="entry name" value="MICROSOMAL SIGNAL PEPTIDASE 25 KDA SUBUNIT"/>
    <property type="match status" value="1"/>
</dbReference>
<comment type="subcellular location">
    <subcellularLocation>
        <location evidence="1">Endoplasmic reticulum membrane</location>
        <topology evidence="1">Multi-pass membrane protein</topology>
    </subcellularLocation>
</comment>
<evidence type="ECO:0000313" key="10">
    <source>
        <dbReference type="Proteomes" id="UP000504637"/>
    </source>
</evidence>
<feature type="transmembrane region" description="Helical" evidence="9">
    <location>
        <begin position="69"/>
        <end position="91"/>
    </location>
</feature>
<dbReference type="InterPro" id="IPR009582">
    <property type="entry name" value="Spc2/SPCS2"/>
</dbReference>
<evidence type="ECO:0000313" key="11">
    <source>
        <dbReference type="RefSeq" id="XP_033462973.1"/>
    </source>
</evidence>
<proteinExistence type="inferred from homology"/>
<feature type="non-terminal residue" evidence="11">
    <location>
        <position position="1"/>
    </location>
</feature>
<evidence type="ECO:0000256" key="9">
    <source>
        <dbReference type="SAM" id="Phobius"/>
    </source>
</evidence>
<feature type="transmembrane region" description="Helical" evidence="9">
    <location>
        <begin position="39"/>
        <end position="57"/>
    </location>
</feature>